<dbReference type="GO" id="GO:0005737">
    <property type="term" value="C:cytoplasm"/>
    <property type="evidence" value="ECO:0007669"/>
    <property type="project" value="TreeGrafter"/>
</dbReference>
<feature type="compositionally biased region" description="Basic and acidic residues" evidence="1">
    <location>
        <begin position="30"/>
        <end position="45"/>
    </location>
</feature>
<evidence type="ECO:0000256" key="1">
    <source>
        <dbReference type="SAM" id="MobiDB-lite"/>
    </source>
</evidence>
<dbReference type="PANTHER" id="PTHR23257:SF842">
    <property type="entry name" value="KINASE SUPERFAMILY WITH OCTICOSAPEPTIDE_PHOX_BEM1P DOMAIN-CONTAINING PROTEIN"/>
    <property type="match status" value="1"/>
</dbReference>
<proteinExistence type="predicted"/>
<dbReference type="Proteomes" id="UP001177003">
    <property type="component" value="Chromosome 8"/>
</dbReference>
<evidence type="ECO:0000259" key="2">
    <source>
        <dbReference type="SMART" id="SM00219"/>
    </source>
</evidence>
<dbReference type="EMBL" id="OX465084">
    <property type="protein sequence ID" value="CAI9297391.1"/>
    <property type="molecule type" value="Genomic_DNA"/>
</dbReference>
<evidence type="ECO:0000313" key="3">
    <source>
        <dbReference type="EMBL" id="CAI9297391.1"/>
    </source>
</evidence>
<feature type="region of interest" description="Disordered" evidence="1">
    <location>
        <begin position="26"/>
        <end position="45"/>
    </location>
</feature>
<dbReference type="Pfam" id="PF07714">
    <property type="entry name" value="PK_Tyr_Ser-Thr"/>
    <property type="match status" value="1"/>
</dbReference>
<dbReference type="PANTHER" id="PTHR23257">
    <property type="entry name" value="SERINE-THREONINE PROTEIN KINASE"/>
    <property type="match status" value="1"/>
</dbReference>
<dbReference type="GO" id="GO:0004713">
    <property type="term" value="F:protein tyrosine kinase activity"/>
    <property type="evidence" value="ECO:0007669"/>
    <property type="project" value="InterPro"/>
</dbReference>
<name>A0AA35ZSC8_LACSI</name>
<gene>
    <name evidence="3" type="ORF">LSALG_LOCUS36210</name>
</gene>
<dbReference type="InterPro" id="IPR001245">
    <property type="entry name" value="Ser-Thr/Tyr_kinase_cat_dom"/>
</dbReference>
<evidence type="ECO:0000313" key="4">
    <source>
        <dbReference type="Proteomes" id="UP001177003"/>
    </source>
</evidence>
<dbReference type="InterPro" id="IPR011009">
    <property type="entry name" value="Kinase-like_dom_sf"/>
</dbReference>
<dbReference type="GO" id="GO:0007165">
    <property type="term" value="P:signal transduction"/>
    <property type="evidence" value="ECO:0007669"/>
    <property type="project" value="TreeGrafter"/>
</dbReference>
<dbReference type="SMART" id="SM00219">
    <property type="entry name" value="TyrKc"/>
    <property type="match status" value="1"/>
</dbReference>
<dbReference type="AlphaFoldDB" id="A0AA35ZSC8"/>
<reference evidence="3" key="1">
    <citation type="submission" date="2023-04" db="EMBL/GenBank/DDBJ databases">
        <authorList>
            <person name="Vijverberg K."/>
            <person name="Xiong W."/>
            <person name="Schranz E."/>
        </authorList>
    </citation>
    <scope>NUCLEOTIDE SEQUENCE</scope>
</reference>
<organism evidence="3 4">
    <name type="scientific">Lactuca saligna</name>
    <name type="common">Willowleaf lettuce</name>
    <dbReference type="NCBI Taxonomy" id="75948"/>
    <lineage>
        <taxon>Eukaryota</taxon>
        <taxon>Viridiplantae</taxon>
        <taxon>Streptophyta</taxon>
        <taxon>Embryophyta</taxon>
        <taxon>Tracheophyta</taxon>
        <taxon>Spermatophyta</taxon>
        <taxon>Magnoliopsida</taxon>
        <taxon>eudicotyledons</taxon>
        <taxon>Gunneridae</taxon>
        <taxon>Pentapetalae</taxon>
        <taxon>asterids</taxon>
        <taxon>campanulids</taxon>
        <taxon>Asterales</taxon>
        <taxon>Asteraceae</taxon>
        <taxon>Cichorioideae</taxon>
        <taxon>Cichorieae</taxon>
        <taxon>Lactucinae</taxon>
        <taxon>Lactuca</taxon>
    </lineage>
</organism>
<keyword evidence="4" id="KW-1185">Reference proteome</keyword>
<dbReference type="SUPFAM" id="SSF56112">
    <property type="entry name" value="Protein kinase-like (PK-like)"/>
    <property type="match status" value="1"/>
</dbReference>
<dbReference type="Gene3D" id="1.10.510.10">
    <property type="entry name" value="Transferase(Phosphotransferase) domain 1"/>
    <property type="match status" value="1"/>
</dbReference>
<sequence length="231" mass="26734">MKSSTPGRFRHPWFGGVTEGVLEFSIPEQGGEKSKKDDWKTSAKHNVKSEYDPKGKEKLFSEEPIIDHSEDEKPDEIELKRRKKYELVIAHLKLMIVLYIQEVGKMDVEIAAVLRRKPSILPKESLEGFEKLKLGKIYREGWYVVDVFSFGITMWEILTGEEPYANMHCGAIIEGIVTDTLRPIIQEKRDPEWKKQMEQCWSVNPTIRPSFTEITNRLRAMSKALQQNGPK</sequence>
<accession>A0AA35ZSC8</accession>
<dbReference type="InterPro" id="IPR050167">
    <property type="entry name" value="Ser_Thr_protein_kinase"/>
</dbReference>
<dbReference type="InterPro" id="IPR020635">
    <property type="entry name" value="Tyr_kinase_cat_dom"/>
</dbReference>
<feature type="domain" description="Tyrosine-protein kinase catalytic" evidence="2">
    <location>
        <begin position="14"/>
        <end position="218"/>
    </location>
</feature>
<protein>
    <recommendedName>
        <fullName evidence="2">Tyrosine-protein kinase catalytic domain-containing protein</fullName>
    </recommendedName>
</protein>